<name>A0A0S8FQK6_UNCW3</name>
<accession>A0A0S8FQK6</accession>
<evidence type="ECO:0000256" key="9">
    <source>
        <dbReference type="ARBA" id="ARBA00031501"/>
    </source>
</evidence>
<dbReference type="EMBL" id="LJUJ01000021">
    <property type="protein sequence ID" value="KPK63016.1"/>
    <property type="molecule type" value="Genomic_DNA"/>
</dbReference>
<comment type="caution">
    <text evidence="11">The sequence shown here is derived from an EMBL/GenBank/DDBJ whole genome shotgun (WGS) entry which is preliminary data.</text>
</comment>
<dbReference type="InterPro" id="IPR003385">
    <property type="entry name" value="Glyco_hydro_77"/>
</dbReference>
<keyword evidence="5 10" id="KW-0328">Glycosyltransferase</keyword>
<dbReference type="Proteomes" id="UP000051373">
    <property type="component" value="Unassembled WGS sequence"/>
</dbReference>
<dbReference type="PANTHER" id="PTHR32438">
    <property type="entry name" value="4-ALPHA-GLUCANOTRANSFERASE DPE1, CHLOROPLASTIC/AMYLOPLASTIC"/>
    <property type="match status" value="1"/>
</dbReference>
<dbReference type="AlphaFoldDB" id="A0A0S8FQK6"/>
<evidence type="ECO:0000256" key="6">
    <source>
        <dbReference type="ARBA" id="ARBA00022679"/>
    </source>
</evidence>
<dbReference type="NCBIfam" id="TIGR00217">
    <property type="entry name" value="malQ"/>
    <property type="match status" value="1"/>
</dbReference>
<dbReference type="EC" id="2.4.1.25" evidence="3 10"/>
<evidence type="ECO:0000256" key="1">
    <source>
        <dbReference type="ARBA" id="ARBA00000439"/>
    </source>
</evidence>
<evidence type="ECO:0000256" key="5">
    <source>
        <dbReference type="ARBA" id="ARBA00022676"/>
    </source>
</evidence>
<comment type="similarity">
    <text evidence="2 10">Belongs to the disproportionating enzyme family.</text>
</comment>
<dbReference type="SUPFAM" id="SSF51445">
    <property type="entry name" value="(Trans)glycosidases"/>
    <property type="match status" value="1"/>
</dbReference>
<dbReference type="PANTHER" id="PTHR32438:SF5">
    <property type="entry name" value="4-ALPHA-GLUCANOTRANSFERASE DPE1, CHLOROPLASTIC_AMYLOPLASTIC"/>
    <property type="match status" value="1"/>
</dbReference>
<reference evidence="11 12" key="1">
    <citation type="journal article" date="2015" name="Microbiome">
        <title>Genomic resolution of linkages in carbon, nitrogen, and sulfur cycling among widespread estuary sediment bacteria.</title>
        <authorList>
            <person name="Baker B.J."/>
            <person name="Lazar C.S."/>
            <person name="Teske A.P."/>
            <person name="Dick G.J."/>
        </authorList>
    </citation>
    <scope>NUCLEOTIDE SEQUENCE [LARGE SCALE GENOMIC DNA]</scope>
    <source>
        <strain evidence="11">SM23_42</strain>
    </source>
</reference>
<evidence type="ECO:0000256" key="10">
    <source>
        <dbReference type="RuleBase" id="RU361207"/>
    </source>
</evidence>
<dbReference type="InterPro" id="IPR017853">
    <property type="entry name" value="GH"/>
</dbReference>
<organism evidence="11 12">
    <name type="scientific">candidate division WOR_3 bacterium SM23_42</name>
    <dbReference type="NCBI Taxonomy" id="1703779"/>
    <lineage>
        <taxon>Bacteria</taxon>
        <taxon>Bacteria division WOR-3</taxon>
    </lineage>
</organism>
<comment type="catalytic activity">
    <reaction evidence="1 10">
        <text>Transfers a segment of a (1-&gt;4)-alpha-D-glucan to a new position in an acceptor, which may be glucose or a (1-&gt;4)-alpha-D-glucan.</text>
        <dbReference type="EC" id="2.4.1.25"/>
    </reaction>
</comment>
<dbReference type="Gene3D" id="3.20.20.80">
    <property type="entry name" value="Glycosidases"/>
    <property type="match status" value="1"/>
</dbReference>
<dbReference type="GO" id="GO:0004134">
    <property type="term" value="F:4-alpha-glucanotransferase activity"/>
    <property type="evidence" value="ECO:0007669"/>
    <property type="project" value="UniProtKB-EC"/>
</dbReference>
<dbReference type="STRING" id="1703779.AMJ83_08940"/>
<dbReference type="GO" id="GO:0005975">
    <property type="term" value="P:carbohydrate metabolic process"/>
    <property type="evidence" value="ECO:0007669"/>
    <property type="project" value="InterPro"/>
</dbReference>
<proteinExistence type="inferred from homology"/>
<evidence type="ECO:0000313" key="11">
    <source>
        <dbReference type="EMBL" id="KPK63016.1"/>
    </source>
</evidence>
<evidence type="ECO:0000313" key="12">
    <source>
        <dbReference type="Proteomes" id="UP000051373"/>
    </source>
</evidence>
<dbReference type="Pfam" id="PF02446">
    <property type="entry name" value="Glyco_hydro_77"/>
    <property type="match status" value="1"/>
</dbReference>
<evidence type="ECO:0000256" key="2">
    <source>
        <dbReference type="ARBA" id="ARBA00005684"/>
    </source>
</evidence>
<protein>
    <recommendedName>
        <fullName evidence="4 10">4-alpha-glucanotransferase</fullName>
        <ecNumber evidence="3 10">2.4.1.25</ecNumber>
    </recommendedName>
    <alternativeName>
        <fullName evidence="8 10">Amylomaltase</fullName>
    </alternativeName>
    <alternativeName>
        <fullName evidence="9 10">Disproportionating enzyme</fullName>
    </alternativeName>
</protein>
<gene>
    <name evidence="11" type="ORF">AMJ83_08940</name>
</gene>
<keyword evidence="7 10" id="KW-0119">Carbohydrate metabolism</keyword>
<evidence type="ECO:0000256" key="3">
    <source>
        <dbReference type="ARBA" id="ARBA00012560"/>
    </source>
</evidence>
<sequence>MHKRQSNGVFSKRGSGVLLHVSCLPARYGIGDFGPSSYKFADFLASAKQSYWQVLPLTPTNYVHEYSPYNSLSAFAGNKYLISPTFMMRDGLLRCSDLKSAPDFSNRTVQFPKMISFKNKIFKQGYRHFRNKTKECAGYEKFCKDNKSWLEDFALFVALKNHLNGRHWTRWPAGIRHRDPKEISSMKDSLAEHIEREKFLQYVFSKQWYALKSYCSNKGIKIIGDIPMYVDFDSVDVWVYPQIFKLGRERRPAFVSGVPPDYFSENGQLWGNPVYRWDVLKSTGYQWWIQRIGHNLKHFDVVRLDHFRGFVAYWQVAQGATTAKRGRWVKAPAEHFLQTLRSELGRLPLIAEDLGTITPDVREIIRRFNLPGMRVLLFAFGGDETNPYLPHNHEKNCVVYTGTHDNNTVRGWFVNESSRSERQRLFAYLGKKVAAGRVHEELMRVAMRSVADTAIVPMQDILGLGSTARMNRPASIRGNWRWRLLPKYLNSTVAGGLLAMTQVYGRV</sequence>
<evidence type="ECO:0000256" key="8">
    <source>
        <dbReference type="ARBA" id="ARBA00031423"/>
    </source>
</evidence>
<dbReference type="NCBIfam" id="NF011080">
    <property type="entry name" value="PRK14508.1-3"/>
    <property type="match status" value="1"/>
</dbReference>
<evidence type="ECO:0000256" key="7">
    <source>
        <dbReference type="ARBA" id="ARBA00023277"/>
    </source>
</evidence>
<keyword evidence="6 10" id="KW-0808">Transferase</keyword>
<dbReference type="PATRIC" id="fig|1703779.3.peg.750"/>
<evidence type="ECO:0000256" key="4">
    <source>
        <dbReference type="ARBA" id="ARBA00020295"/>
    </source>
</evidence>